<gene>
    <name evidence="3" type="ORF">BRAA09T39966Z</name>
    <name evidence="2" type="ORF">BRAPAZ1V2_A09P57320.2</name>
</gene>
<feature type="region of interest" description="Disordered" evidence="1">
    <location>
        <begin position="1"/>
        <end position="78"/>
    </location>
</feature>
<feature type="compositionally biased region" description="Basic residues" evidence="1">
    <location>
        <begin position="7"/>
        <end position="17"/>
    </location>
</feature>
<protein>
    <submittedName>
        <fullName evidence="2">Uncharacterized protein</fullName>
    </submittedName>
</protein>
<organism evidence="3">
    <name type="scientific">Brassica campestris</name>
    <name type="common">Field mustard</name>
    <dbReference type="NCBI Taxonomy" id="3711"/>
    <lineage>
        <taxon>Eukaryota</taxon>
        <taxon>Viridiplantae</taxon>
        <taxon>Streptophyta</taxon>
        <taxon>Embryophyta</taxon>
        <taxon>Tracheophyta</taxon>
        <taxon>Spermatophyta</taxon>
        <taxon>Magnoliopsida</taxon>
        <taxon>eudicotyledons</taxon>
        <taxon>Gunneridae</taxon>
        <taxon>Pentapetalae</taxon>
        <taxon>rosids</taxon>
        <taxon>malvids</taxon>
        <taxon>Brassicales</taxon>
        <taxon>Brassicaceae</taxon>
        <taxon>Brassiceae</taxon>
        <taxon>Brassica</taxon>
    </lineage>
</organism>
<dbReference type="AlphaFoldDB" id="A0A3P5YHJ0"/>
<dbReference type="EMBL" id="LR031568">
    <property type="protein sequence ID" value="VDC62355.1"/>
    <property type="molecule type" value="Genomic_DNA"/>
</dbReference>
<evidence type="ECO:0000313" key="3">
    <source>
        <dbReference type="EMBL" id="VDC62355.1"/>
    </source>
</evidence>
<accession>A0A3P5YHJ0</accession>
<dbReference type="Gramene" id="A09p57320.2_BraZ1">
    <property type="protein sequence ID" value="A09p57320.2_BraZ1.CDS.1"/>
    <property type="gene ID" value="A09g57320.2_BraZ1"/>
</dbReference>
<dbReference type="Proteomes" id="UP000694005">
    <property type="component" value="Chromosome A09"/>
</dbReference>
<sequence length="78" mass="8828">MQISKPLRPKPVKHPNQNRRQAIRPTTRSNTANVATTGRTYVGARTRLTGHYRNMPHRDKPEPMTSTHSSPPPSFTLV</sequence>
<name>A0A3P5YHJ0_BRACM</name>
<dbReference type="EMBL" id="LS974625">
    <property type="protein sequence ID" value="CAG7865265.1"/>
    <property type="molecule type" value="Genomic_DNA"/>
</dbReference>
<reference evidence="3" key="1">
    <citation type="submission" date="2018-11" db="EMBL/GenBank/DDBJ databases">
        <authorList>
            <consortium name="Genoscope - CEA"/>
            <person name="William W."/>
        </authorList>
    </citation>
    <scope>NUCLEOTIDE SEQUENCE</scope>
</reference>
<evidence type="ECO:0000313" key="2">
    <source>
        <dbReference type="EMBL" id="CAG7865265.1"/>
    </source>
</evidence>
<feature type="compositionally biased region" description="Polar residues" evidence="1">
    <location>
        <begin position="18"/>
        <end position="39"/>
    </location>
</feature>
<evidence type="ECO:0000256" key="1">
    <source>
        <dbReference type="SAM" id="MobiDB-lite"/>
    </source>
</evidence>
<proteinExistence type="predicted"/>